<keyword evidence="5" id="KW-0472">Membrane</keyword>
<dbReference type="WBParaSite" id="GPUH_0001732601-mRNA-1">
    <property type="protein sequence ID" value="GPUH_0001732601-mRNA-1"/>
    <property type="gene ID" value="GPUH_0001732601"/>
</dbReference>
<feature type="chain" id="PRO_5043139073" evidence="6">
    <location>
        <begin position="19"/>
        <end position="86"/>
    </location>
</feature>
<dbReference type="SUPFAM" id="SSF81340">
    <property type="entry name" value="Clc chloride channel"/>
    <property type="match status" value="1"/>
</dbReference>
<reference evidence="9" key="1">
    <citation type="submission" date="2016-06" db="UniProtKB">
        <authorList>
            <consortium name="WormBaseParasite"/>
        </authorList>
    </citation>
    <scope>IDENTIFICATION</scope>
</reference>
<dbReference type="Proteomes" id="UP000271098">
    <property type="component" value="Unassembled WGS sequence"/>
</dbReference>
<keyword evidence="8" id="KW-1185">Reference proteome</keyword>
<dbReference type="Gene3D" id="1.10.3080.10">
    <property type="entry name" value="Clc chloride channel"/>
    <property type="match status" value="1"/>
</dbReference>
<dbReference type="PANTHER" id="PTHR45720">
    <property type="entry name" value="CHLORIDE CHANNEL PROTEIN 2"/>
    <property type="match status" value="1"/>
</dbReference>
<organism evidence="9">
    <name type="scientific">Gongylonema pulchrum</name>
    <dbReference type="NCBI Taxonomy" id="637853"/>
    <lineage>
        <taxon>Eukaryota</taxon>
        <taxon>Metazoa</taxon>
        <taxon>Ecdysozoa</taxon>
        <taxon>Nematoda</taxon>
        <taxon>Chromadorea</taxon>
        <taxon>Rhabditida</taxon>
        <taxon>Spirurina</taxon>
        <taxon>Spiruromorpha</taxon>
        <taxon>Spiruroidea</taxon>
        <taxon>Gongylonematidae</taxon>
        <taxon>Gongylonema</taxon>
    </lineage>
</organism>
<reference evidence="7 8" key="2">
    <citation type="submission" date="2018-11" db="EMBL/GenBank/DDBJ databases">
        <authorList>
            <consortium name="Pathogen Informatics"/>
        </authorList>
    </citation>
    <scope>NUCLEOTIDE SEQUENCE [LARGE SCALE GENOMIC DNA]</scope>
</reference>
<sequence>MAFISWVTYITLLTGAAAVFCHCFAKQAIGSGIPELKVIMHGFKMNNYLSLQTMTGKIVGLTLTLGSGLPLGKEVESLLRVSALSV</sequence>
<evidence type="ECO:0000256" key="3">
    <source>
        <dbReference type="ARBA" id="ARBA00022737"/>
    </source>
</evidence>
<name>A0A183E8L3_9BILA</name>
<dbReference type="PRINTS" id="PR00762">
    <property type="entry name" value="CLCHANNEL"/>
</dbReference>
<evidence type="ECO:0000313" key="7">
    <source>
        <dbReference type="EMBL" id="VDN29553.1"/>
    </source>
</evidence>
<keyword evidence="2" id="KW-0812">Transmembrane</keyword>
<feature type="signal peptide" evidence="6">
    <location>
        <begin position="1"/>
        <end position="18"/>
    </location>
</feature>
<dbReference type="OrthoDB" id="4564at2759"/>
<protein>
    <submittedName>
        <fullName evidence="9">ABC transporter permease</fullName>
    </submittedName>
</protein>
<evidence type="ECO:0000256" key="5">
    <source>
        <dbReference type="ARBA" id="ARBA00023136"/>
    </source>
</evidence>
<dbReference type="InterPro" id="IPR050970">
    <property type="entry name" value="Cl_channel_volt-gated"/>
</dbReference>
<keyword evidence="3" id="KW-0677">Repeat</keyword>
<dbReference type="EMBL" id="UYRT01084996">
    <property type="protein sequence ID" value="VDN29553.1"/>
    <property type="molecule type" value="Genomic_DNA"/>
</dbReference>
<keyword evidence="6" id="KW-0732">Signal</keyword>
<dbReference type="GO" id="GO:0005247">
    <property type="term" value="F:voltage-gated chloride channel activity"/>
    <property type="evidence" value="ECO:0007669"/>
    <property type="project" value="TreeGrafter"/>
</dbReference>
<proteinExistence type="predicted"/>
<dbReference type="InterPro" id="IPR001807">
    <property type="entry name" value="ClC"/>
</dbReference>
<dbReference type="Pfam" id="PF00654">
    <property type="entry name" value="Voltage_CLC"/>
    <property type="match status" value="1"/>
</dbReference>
<accession>A0A183E8L3</accession>
<evidence type="ECO:0000256" key="1">
    <source>
        <dbReference type="ARBA" id="ARBA00004141"/>
    </source>
</evidence>
<dbReference type="AlphaFoldDB" id="A0A183E8L3"/>
<dbReference type="InterPro" id="IPR014743">
    <property type="entry name" value="Cl-channel_core"/>
</dbReference>
<keyword evidence="4" id="KW-1133">Transmembrane helix</keyword>
<evidence type="ECO:0000256" key="6">
    <source>
        <dbReference type="SAM" id="SignalP"/>
    </source>
</evidence>
<evidence type="ECO:0000256" key="2">
    <source>
        <dbReference type="ARBA" id="ARBA00022692"/>
    </source>
</evidence>
<dbReference type="GO" id="GO:0005886">
    <property type="term" value="C:plasma membrane"/>
    <property type="evidence" value="ECO:0007669"/>
    <property type="project" value="TreeGrafter"/>
</dbReference>
<gene>
    <name evidence="7" type="ORF">GPUH_LOCUS17304</name>
</gene>
<dbReference type="PANTHER" id="PTHR45720:SF5">
    <property type="entry name" value="CHLORIDE CHANNEL PROTEIN"/>
    <property type="match status" value="1"/>
</dbReference>
<evidence type="ECO:0000256" key="4">
    <source>
        <dbReference type="ARBA" id="ARBA00022989"/>
    </source>
</evidence>
<evidence type="ECO:0000313" key="8">
    <source>
        <dbReference type="Proteomes" id="UP000271098"/>
    </source>
</evidence>
<evidence type="ECO:0000313" key="9">
    <source>
        <dbReference type="WBParaSite" id="GPUH_0001732601-mRNA-1"/>
    </source>
</evidence>
<comment type="subcellular location">
    <subcellularLocation>
        <location evidence="1">Membrane</location>
        <topology evidence="1">Multi-pass membrane protein</topology>
    </subcellularLocation>
</comment>